<dbReference type="InterPro" id="IPR031127">
    <property type="entry name" value="E3_UB_ligase_RBR"/>
</dbReference>
<dbReference type="SMART" id="SM00647">
    <property type="entry name" value="IBR"/>
    <property type="match status" value="1"/>
</dbReference>
<dbReference type="SUPFAM" id="SSF57850">
    <property type="entry name" value="RING/U-box"/>
    <property type="match status" value="3"/>
</dbReference>
<feature type="domain" description="RING-type" evidence="10">
    <location>
        <begin position="5"/>
        <end position="197"/>
    </location>
</feature>
<evidence type="ECO:0000313" key="12">
    <source>
        <dbReference type="Proteomes" id="UP000789405"/>
    </source>
</evidence>
<evidence type="ECO:0000256" key="6">
    <source>
        <dbReference type="ARBA" id="ARBA00022737"/>
    </source>
</evidence>
<dbReference type="PANTHER" id="PTHR11685">
    <property type="entry name" value="RBR FAMILY RING FINGER AND IBR DOMAIN-CONTAINING"/>
    <property type="match status" value="1"/>
</dbReference>
<comment type="catalytic activity">
    <reaction evidence="1">
        <text>[E2 ubiquitin-conjugating enzyme]-S-ubiquitinyl-L-cysteine + [acceptor protein]-L-lysine = [E2 ubiquitin-conjugating enzyme]-L-cysteine + [acceptor protein]-N(6)-ubiquitinyl-L-lysine.</text>
        <dbReference type="EC" id="2.3.2.31"/>
    </reaction>
</comment>
<evidence type="ECO:0000259" key="10">
    <source>
        <dbReference type="PROSITE" id="PS51873"/>
    </source>
</evidence>
<evidence type="ECO:0000256" key="9">
    <source>
        <dbReference type="ARBA" id="ARBA00022833"/>
    </source>
</evidence>
<name>A0A9N9II41_9GLOM</name>
<dbReference type="AlphaFoldDB" id="A0A9N9II41"/>
<keyword evidence="8" id="KW-0833">Ubl conjugation pathway</keyword>
<sequence length="197" mass="23051">MLRRRNIECKFCCNNVPSVDFINTSTNCNHKICRACLNENINTQLNSKGNTDIKCLESDCEVLMEYEDMKRVASEDLFERYEYLCLRQAIRQMPDFRWCSNPECGSGQEHFERDKAPIMVCNECEKMTCYKHEVPWHEGRTCAEYDIEKETPEGATSYAIERDTKPCPNCKVRIYKTGGCTHMKCTNPGCHYEFCWL</sequence>
<comment type="pathway">
    <text evidence="2">Protein modification; protein ubiquitination.</text>
</comment>
<dbReference type="Proteomes" id="UP000789405">
    <property type="component" value="Unassembled WGS sequence"/>
</dbReference>
<dbReference type="OrthoDB" id="1431934at2759"/>
<dbReference type="InterPro" id="IPR044066">
    <property type="entry name" value="TRIAD_supradom"/>
</dbReference>
<protein>
    <recommendedName>
        <fullName evidence="3">RBR-type E3 ubiquitin transferase</fullName>
        <ecNumber evidence="3">2.3.2.31</ecNumber>
    </recommendedName>
</protein>
<accession>A0A9N9II41</accession>
<dbReference type="EMBL" id="CAJVPY010012562">
    <property type="protein sequence ID" value="CAG8735002.1"/>
    <property type="molecule type" value="Genomic_DNA"/>
</dbReference>
<dbReference type="GO" id="GO:0016567">
    <property type="term" value="P:protein ubiquitination"/>
    <property type="evidence" value="ECO:0007669"/>
    <property type="project" value="InterPro"/>
</dbReference>
<evidence type="ECO:0000256" key="2">
    <source>
        <dbReference type="ARBA" id="ARBA00004906"/>
    </source>
</evidence>
<evidence type="ECO:0000256" key="7">
    <source>
        <dbReference type="ARBA" id="ARBA00022771"/>
    </source>
</evidence>
<evidence type="ECO:0000256" key="8">
    <source>
        <dbReference type="ARBA" id="ARBA00022786"/>
    </source>
</evidence>
<evidence type="ECO:0000313" key="11">
    <source>
        <dbReference type="EMBL" id="CAG8735002.1"/>
    </source>
</evidence>
<dbReference type="InterPro" id="IPR017907">
    <property type="entry name" value="Znf_RING_CS"/>
</dbReference>
<keyword evidence="6" id="KW-0677">Repeat</keyword>
<dbReference type="InterPro" id="IPR054694">
    <property type="entry name" value="Parkin-like_IBR"/>
</dbReference>
<keyword evidence="7" id="KW-0863">Zinc-finger</keyword>
<dbReference type="EC" id="2.3.2.31" evidence="3"/>
<dbReference type="Pfam" id="PF22605">
    <property type="entry name" value="IBR_2"/>
    <property type="match status" value="1"/>
</dbReference>
<evidence type="ECO:0000256" key="5">
    <source>
        <dbReference type="ARBA" id="ARBA00022723"/>
    </source>
</evidence>
<dbReference type="PROSITE" id="PS00518">
    <property type="entry name" value="ZF_RING_1"/>
    <property type="match status" value="1"/>
</dbReference>
<keyword evidence="12" id="KW-1185">Reference proteome</keyword>
<evidence type="ECO:0000256" key="4">
    <source>
        <dbReference type="ARBA" id="ARBA00022679"/>
    </source>
</evidence>
<keyword evidence="5" id="KW-0479">Metal-binding</keyword>
<comment type="caution">
    <text evidence="11">The sequence shown here is derived from an EMBL/GenBank/DDBJ whole genome shotgun (WGS) entry which is preliminary data.</text>
</comment>
<dbReference type="CDD" id="cd20335">
    <property type="entry name" value="BRcat_RBR"/>
    <property type="match status" value="1"/>
</dbReference>
<dbReference type="InterPro" id="IPR013083">
    <property type="entry name" value="Znf_RING/FYVE/PHD"/>
</dbReference>
<dbReference type="PROSITE" id="PS51873">
    <property type="entry name" value="TRIAD"/>
    <property type="match status" value="1"/>
</dbReference>
<dbReference type="Gene3D" id="3.30.40.10">
    <property type="entry name" value="Zinc/RING finger domain, C3HC4 (zinc finger)"/>
    <property type="match status" value="1"/>
</dbReference>
<gene>
    <name evidence="11" type="ORF">DERYTH_LOCUS15468</name>
</gene>
<proteinExistence type="predicted"/>
<keyword evidence="9" id="KW-0862">Zinc</keyword>
<evidence type="ECO:0000256" key="3">
    <source>
        <dbReference type="ARBA" id="ARBA00012251"/>
    </source>
</evidence>
<evidence type="ECO:0000256" key="1">
    <source>
        <dbReference type="ARBA" id="ARBA00001798"/>
    </source>
</evidence>
<reference evidence="11" key="1">
    <citation type="submission" date="2021-06" db="EMBL/GenBank/DDBJ databases">
        <authorList>
            <person name="Kallberg Y."/>
            <person name="Tangrot J."/>
            <person name="Rosling A."/>
        </authorList>
    </citation>
    <scope>NUCLEOTIDE SEQUENCE</scope>
    <source>
        <strain evidence="11">MA453B</strain>
    </source>
</reference>
<organism evidence="11 12">
    <name type="scientific">Dentiscutata erythropus</name>
    <dbReference type="NCBI Taxonomy" id="1348616"/>
    <lineage>
        <taxon>Eukaryota</taxon>
        <taxon>Fungi</taxon>
        <taxon>Fungi incertae sedis</taxon>
        <taxon>Mucoromycota</taxon>
        <taxon>Glomeromycotina</taxon>
        <taxon>Glomeromycetes</taxon>
        <taxon>Diversisporales</taxon>
        <taxon>Gigasporaceae</taxon>
        <taxon>Dentiscutata</taxon>
    </lineage>
</organism>
<keyword evidence="4" id="KW-0808">Transferase</keyword>
<dbReference type="InterPro" id="IPR002867">
    <property type="entry name" value="IBR_dom"/>
</dbReference>
<dbReference type="GO" id="GO:0008270">
    <property type="term" value="F:zinc ion binding"/>
    <property type="evidence" value="ECO:0007669"/>
    <property type="project" value="UniProtKB-KW"/>
</dbReference>
<dbReference type="Gene3D" id="1.20.120.1750">
    <property type="match status" value="1"/>
</dbReference>
<dbReference type="Pfam" id="PF01485">
    <property type="entry name" value="IBR"/>
    <property type="match status" value="1"/>
</dbReference>
<dbReference type="GO" id="GO:0061630">
    <property type="term" value="F:ubiquitin protein ligase activity"/>
    <property type="evidence" value="ECO:0007669"/>
    <property type="project" value="UniProtKB-EC"/>
</dbReference>